<evidence type="ECO:0000313" key="2">
    <source>
        <dbReference type="Proteomes" id="UP001238096"/>
    </source>
</evidence>
<organism evidence="1 2">
    <name type="scientific">Streptococcus didelphis</name>
    <dbReference type="NCBI Taxonomy" id="102886"/>
    <lineage>
        <taxon>Bacteria</taxon>
        <taxon>Bacillati</taxon>
        <taxon>Bacillota</taxon>
        <taxon>Bacilli</taxon>
        <taxon>Lactobacillales</taxon>
        <taxon>Streptococcaceae</taxon>
        <taxon>Streptococcus</taxon>
    </lineage>
</organism>
<dbReference type="EMBL" id="CP110509">
    <property type="protein sequence ID" value="WMB28200.1"/>
    <property type="molecule type" value="Genomic_DNA"/>
</dbReference>
<gene>
    <name evidence="1" type="ORF">N1496_00295</name>
</gene>
<protein>
    <recommendedName>
        <fullName evidence="3">Glycosyltransferase</fullName>
    </recommendedName>
</protein>
<accession>A0ABY9LJ62</accession>
<name>A0ABY9LJ62_9STRE</name>
<keyword evidence="2" id="KW-1185">Reference proteome</keyword>
<reference evidence="2" key="1">
    <citation type="submission" date="2022-10" db="EMBL/GenBank/DDBJ databases">
        <title>Streptococcus didelphis as causative of fatal infections in opossums (Didelphis albiventris).</title>
        <authorList>
            <person name="Breyer G.M."/>
            <person name="Da Silva M.E.R.J."/>
            <person name="Siqueira F.M."/>
        </authorList>
    </citation>
    <scope>NUCLEOTIDE SEQUENCE [LARGE SCALE GENOMIC DNA]</scope>
    <source>
        <strain evidence="2">LBVP101/21</strain>
    </source>
</reference>
<dbReference type="RefSeq" id="WP_306675849.1">
    <property type="nucleotide sequence ID" value="NZ_CP110509.1"/>
</dbReference>
<proteinExistence type="predicted"/>
<evidence type="ECO:0000313" key="1">
    <source>
        <dbReference type="EMBL" id="WMB28200.1"/>
    </source>
</evidence>
<dbReference type="Gene3D" id="3.40.50.2000">
    <property type="entry name" value="Glycogen Phosphorylase B"/>
    <property type="match status" value="1"/>
</dbReference>
<dbReference type="Proteomes" id="UP001238096">
    <property type="component" value="Chromosome"/>
</dbReference>
<sequence>MDIIGKGEREDYFISLLNQNKIKHRFWGSVFENEKKLLILSQSHFGLNIMKENVAVGLTTKSVEYLESNLPLINTIPFDTEDLIEEYNAGYNIKQISNNDFINSIINLSSNDYNILSKNSKKLFWDKFSTFNFKSNLSEILSESNEDLK</sequence>
<evidence type="ECO:0008006" key="3">
    <source>
        <dbReference type="Google" id="ProtNLM"/>
    </source>
</evidence>